<dbReference type="AlphaFoldDB" id="A0A1A7R843"/>
<evidence type="ECO:0000256" key="2">
    <source>
        <dbReference type="SAM" id="SignalP"/>
    </source>
</evidence>
<evidence type="ECO:0000313" key="5">
    <source>
        <dbReference type="Proteomes" id="UP000248987"/>
    </source>
</evidence>
<feature type="chain" id="PRO_5030025673" evidence="2">
    <location>
        <begin position="19"/>
        <end position="622"/>
    </location>
</feature>
<comment type="caution">
    <text evidence="4">The sequence shown here is derived from an EMBL/GenBank/DDBJ whole genome shotgun (WGS) entry which is preliminary data.</text>
</comment>
<dbReference type="SUPFAM" id="SSF49785">
    <property type="entry name" value="Galactose-binding domain-like"/>
    <property type="match status" value="1"/>
</dbReference>
<name>A0A1A7R843_9FLAO</name>
<dbReference type="OrthoDB" id="5381604at2"/>
<evidence type="ECO:0000256" key="1">
    <source>
        <dbReference type="ARBA" id="ARBA00022729"/>
    </source>
</evidence>
<dbReference type="NCBIfam" id="TIGR04183">
    <property type="entry name" value="Por_Secre_tail"/>
    <property type="match status" value="1"/>
</dbReference>
<dbReference type="Pfam" id="PF18962">
    <property type="entry name" value="Por_Secre_tail"/>
    <property type="match status" value="1"/>
</dbReference>
<keyword evidence="1 2" id="KW-0732">Signal</keyword>
<proteinExistence type="predicted"/>
<dbReference type="EMBL" id="QLLQ01000002">
    <property type="protein sequence ID" value="RAJ26463.1"/>
    <property type="molecule type" value="Genomic_DNA"/>
</dbReference>
<evidence type="ECO:0000313" key="4">
    <source>
        <dbReference type="EMBL" id="RAJ26463.1"/>
    </source>
</evidence>
<dbReference type="InterPro" id="IPR008979">
    <property type="entry name" value="Galactose-bd-like_sf"/>
</dbReference>
<dbReference type="RefSeq" id="WP_066430405.1">
    <property type="nucleotide sequence ID" value="NZ_LZRN01000003.1"/>
</dbReference>
<protein>
    <submittedName>
        <fullName evidence="4">Putative secreted protein (Por secretion system target)</fullName>
    </submittedName>
</protein>
<evidence type="ECO:0000259" key="3">
    <source>
        <dbReference type="Pfam" id="PF18962"/>
    </source>
</evidence>
<sequence>MKKITLTLILLVVSLGYAQQTTYNITFEPGSDGSDPNEWSTFENADGDNADLMVANPATSGINTSATALQMTTNPVPPSQTFAGFQTRQPGVFGTWVLDASTTTLTLMVYKEEISETRVSFINATQGTVFQLSQSNTSVNTWETLTYDLSPFITNAGNVNINRIVIFPDWQTRASANVNLIDNIVFSANAIAVATAPSDAPSVPTENAADVISIFSDAYTDVAVDGFNQFGGSTLTDETIAGNNLKKYVNLDFTGIEFTGANIIDASTKNFLHIDLWSPDANNFGVKLVDFGANQTFQGGDDSEFEITFTAPAAGQWISYDIPLSNFTGLTSTSNLAQLIFIKGSGTAFIDNIYFYSAAAVEPNVAAPVPSPLQSQVINMYSNSYTTNVNVSSWKSDWSPKTTTYSDNIQVDGTAGSEAKRYTDADFVGVEFYAPNAVDATAMNFFHVDVWSPNATVFRVKLVDLDAGTVEGEIAYNIAQGEWVTLDIPLDDFADATRVTNAANLLTSRNSIQQLIFSGQPTGTFDFYIDNVYFSSVASLGLNKFEVGNFKVYPNPSQNSWNINSTTLMESVSLYNVLGKQVLNLPINGLTAKIDNNSLIPGLYFAIIKMNGKMTTIKLLKN</sequence>
<feature type="domain" description="Secretion system C-terminal sorting" evidence="3">
    <location>
        <begin position="552"/>
        <end position="618"/>
    </location>
</feature>
<dbReference type="STRING" id="49280.A9996_02280"/>
<accession>A0A1A7R843</accession>
<dbReference type="InterPro" id="IPR026444">
    <property type="entry name" value="Secre_tail"/>
</dbReference>
<reference evidence="4 5" key="1">
    <citation type="submission" date="2018-06" db="EMBL/GenBank/DDBJ databases">
        <title>Genomic Encyclopedia of Archaeal and Bacterial Type Strains, Phase II (KMG-II): from individual species to whole genera.</title>
        <authorList>
            <person name="Goeker M."/>
        </authorList>
    </citation>
    <scope>NUCLEOTIDE SEQUENCE [LARGE SCALE GENOMIC DNA]</scope>
    <source>
        <strain evidence="4 5">DSM 12408</strain>
    </source>
</reference>
<gene>
    <name evidence="4" type="ORF">LX77_00712</name>
</gene>
<organism evidence="4 5">
    <name type="scientific">Gelidibacter algens</name>
    <dbReference type="NCBI Taxonomy" id="49280"/>
    <lineage>
        <taxon>Bacteria</taxon>
        <taxon>Pseudomonadati</taxon>
        <taxon>Bacteroidota</taxon>
        <taxon>Flavobacteriia</taxon>
        <taxon>Flavobacteriales</taxon>
        <taxon>Flavobacteriaceae</taxon>
        <taxon>Gelidibacter</taxon>
    </lineage>
</organism>
<keyword evidence="5" id="KW-1185">Reference proteome</keyword>
<feature type="signal peptide" evidence="2">
    <location>
        <begin position="1"/>
        <end position="18"/>
    </location>
</feature>
<dbReference type="Proteomes" id="UP000248987">
    <property type="component" value="Unassembled WGS sequence"/>
</dbReference>
<dbReference type="Gene3D" id="2.60.120.430">
    <property type="entry name" value="Galactose-binding lectin"/>
    <property type="match status" value="2"/>
</dbReference>